<evidence type="ECO:0000313" key="3">
    <source>
        <dbReference type="Proteomes" id="UP000318212"/>
    </source>
</evidence>
<gene>
    <name evidence="2" type="ORF">FKV25_09475</name>
</gene>
<comment type="caution">
    <text evidence="2">The sequence shown here is derived from an EMBL/GenBank/DDBJ whole genome shotgun (WGS) entry which is preliminary data.</text>
</comment>
<keyword evidence="3" id="KW-1185">Reference proteome</keyword>
<feature type="chain" id="PRO_5021277381" description="DUF5666 domain-containing protein" evidence="1">
    <location>
        <begin position="32"/>
        <end position="212"/>
    </location>
</feature>
<dbReference type="OrthoDB" id="9803176at2"/>
<accession>A0A508ABK0</accession>
<reference evidence="2 3" key="1">
    <citation type="submission" date="2019-06" db="EMBL/GenBank/DDBJ databases">
        <title>Lysobacter alkalisoli sp. nov. isolated from saline soil.</title>
        <authorList>
            <person name="Sun J.-Q."/>
            <person name="Xu L."/>
        </authorList>
    </citation>
    <scope>NUCLEOTIDE SEQUENCE [LARGE SCALE GENOMIC DNA]</scope>
    <source>
        <strain evidence="2 3">JCM 31130</strain>
    </source>
</reference>
<evidence type="ECO:0000313" key="2">
    <source>
        <dbReference type="EMBL" id="TQD44405.1"/>
    </source>
</evidence>
<dbReference type="AlphaFoldDB" id="A0A508ABK0"/>
<sequence>MGQLLSQGPCPASLLRKCGLLVVALALTACATGSGPVANGSAGKAFVGTVARIDMADRRLALADDSRTGNALGQGASTHLRFDADTPVREAGRAVPLAGLAVGDRVRVEAGDDGTLPMARRIDVLHAPDAPLPWGRYVHGRIVSINTRSRTVNLAQAGTNLSVRVRYEADTSVVDLQGAPIDAAGLVPGDEVDVVLRVVTPDPVALKVTRLR</sequence>
<name>A0A508ABK0_9GAMM</name>
<dbReference type="RefSeq" id="WP_141518557.1">
    <property type="nucleotide sequence ID" value="NZ_VICE01000090.1"/>
</dbReference>
<feature type="signal peptide" evidence="1">
    <location>
        <begin position="1"/>
        <end position="31"/>
    </location>
</feature>
<keyword evidence="1" id="KW-0732">Signal</keyword>
<proteinExistence type="predicted"/>
<dbReference type="EMBL" id="VICE01000090">
    <property type="protein sequence ID" value="TQD44405.1"/>
    <property type="molecule type" value="Genomic_DNA"/>
</dbReference>
<evidence type="ECO:0008006" key="4">
    <source>
        <dbReference type="Google" id="ProtNLM"/>
    </source>
</evidence>
<dbReference type="Proteomes" id="UP000318212">
    <property type="component" value="Unassembled WGS sequence"/>
</dbReference>
<organism evidence="2 3">
    <name type="scientific">Marilutibacter aestuarii</name>
    <dbReference type="NCBI Taxonomy" id="1706195"/>
    <lineage>
        <taxon>Bacteria</taxon>
        <taxon>Pseudomonadati</taxon>
        <taxon>Pseudomonadota</taxon>
        <taxon>Gammaproteobacteria</taxon>
        <taxon>Lysobacterales</taxon>
        <taxon>Lysobacteraceae</taxon>
        <taxon>Marilutibacter</taxon>
    </lineage>
</organism>
<protein>
    <recommendedName>
        <fullName evidence="4">DUF5666 domain-containing protein</fullName>
    </recommendedName>
</protein>
<evidence type="ECO:0000256" key="1">
    <source>
        <dbReference type="SAM" id="SignalP"/>
    </source>
</evidence>